<dbReference type="Pfam" id="PF07804">
    <property type="entry name" value="HipA_C"/>
    <property type="match status" value="1"/>
</dbReference>
<gene>
    <name evidence="5" type="ORF">G1C95_1595</name>
</gene>
<evidence type="ECO:0000256" key="3">
    <source>
        <dbReference type="ARBA" id="ARBA00022777"/>
    </source>
</evidence>
<evidence type="ECO:0000256" key="2">
    <source>
        <dbReference type="ARBA" id="ARBA00022679"/>
    </source>
</evidence>
<proteinExistence type="inferred from homology"/>
<dbReference type="InterPro" id="IPR012893">
    <property type="entry name" value="HipA-like_C"/>
</dbReference>
<evidence type="ECO:0000313" key="6">
    <source>
        <dbReference type="Proteomes" id="UP000532194"/>
    </source>
</evidence>
<dbReference type="GO" id="GO:0004674">
    <property type="term" value="F:protein serine/threonine kinase activity"/>
    <property type="evidence" value="ECO:0007669"/>
    <property type="project" value="TreeGrafter"/>
</dbReference>
<dbReference type="EMBL" id="JAAIII010000004">
    <property type="protein sequence ID" value="NMM94408.1"/>
    <property type="molecule type" value="Genomic_DNA"/>
</dbReference>
<keyword evidence="3 5" id="KW-0418">Kinase</keyword>
<name>A0A7Y0ER24_9BIFI</name>
<dbReference type="Gene3D" id="1.10.1070.20">
    <property type="match status" value="1"/>
</dbReference>
<keyword evidence="2" id="KW-0808">Transferase</keyword>
<keyword evidence="6" id="KW-1185">Reference proteome</keyword>
<reference evidence="5 6" key="1">
    <citation type="submission" date="2020-02" db="EMBL/GenBank/DDBJ databases">
        <title>Characterization of phylogenetic diversity of novel bifidobacterial species isolated in Czech ZOOs.</title>
        <authorList>
            <person name="Lugli G.A."/>
            <person name="Vera N.B."/>
            <person name="Ventura M."/>
        </authorList>
    </citation>
    <scope>NUCLEOTIDE SEQUENCE [LARGE SCALE GENOMIC DNA]</scope>
    <source>
        <strain evidence="5 6">DSM 109957</strain>
    </source>
</reference>
<organism evidence="5 6">
    <name type="scientific">Bifidobacterium oedipodis</name>
    <dbReference type="NCBI Taxonomy" id="2675322"/>
    <lineage>
        <taxon>Bacteria</taxon>
        <taxon>Bacillati</taxon>
        <taxon>Actinomycetota</taxon>
        <taxon>Actinomycetes</taxon>
        <taxon>Bifidobacteriales</taxon>
        <taxon>Bifidobacteriaceae</taxon>
        <taxon>Bifidobacterium</taxon>
    </lineage>
</organism>
<comment type="similarity">
    <text evidence="1">Belongs to the HipA Ser/Thr kinase family.</text>
</comment>
<dbReference type="PANTHER" id="PTHR37419">
    <property type="entry name" value="SERINE/THREONINE-PROTEIN KINASE TOXIN HIPA"/>
    <property type="match status" value="1"/>
</dbReference>
<protein>
    <submittedName>
        <fullName evidence="5">Phosphatidylinositol kinase</fullName>
    </submittedName>
</protein>
<dbReference type="PANTHER" id="PTHR37419:SF8">
    <property type="entry name" value="TOXIN YJJJ"/>
    <property type="match status" value="1"/>
</dbReference>
<dbReference type="InterPro" id="IPR052028">
    <property type="entry name" value="HipA_Ser/Thr_kinase"/>
</dbReference>
<accession>A0A7Y0ER24</accession>
<comment type="caution">
    <text evidence="5">The sequence shown here is derived from an EMBL/GenBank/DDBJ whole genome shotgun (WGS) entry which is preliminary data.</text>
</comment>
<dbReference type="GO" id="GO:0005829">
    <property type="term" value="C:cytosol"/>
    <property type="evidence" value="ECO:0007669"/>
    <property type="project" value="TreeGrafter"/>
</dbReference>
<sequence>MPDRWGRNLMKRAERNAAKEESRTARTLFERDMLVGVNDATRQGALRIWQDGVAVADSREGVPREISIPDLLSSADRAAKDMNADVRDLLAAGSSLGGARPKASVQDEQGRLNIAKFPRADENIADDVGAWEKTVLQLASEVGIQVPDTRLLRVRGRSVLLLKRFDRTDSGERIPYMSGMTAIQGVDGGHYSFLELVEFLEEEGASPNRDIRELWKRALFDTAVGNTDNHMRNHGFLRAEHGWALSPAFDVNPTIGDNPKMLNTAIDYDSREAEPEIALSVCEYYRTSLSEAKRIAREMAERLSDWRRVALSNGISASSIDAMATCFESGVDRLRLASQ</sequence>
<feature type="domain" description="HipA-like C-terminal" evidence="4">
    <location>
        <begin position="94"/>
        <end position="304"/>
    </location>
</feature>
<evidence type="ECO:0000256" key="1">
    <source>
        <dbReference type="ARBA" id="ARBA00010164"/>
    </source>
</evidence>
<dbReference type="AlphaFoldDB" id="A0A7Y0ER24"/>
<dbReference type="Proteomes" id="UP000532194">
    <property type="component" value="Unassembled WGS sequence"/>
</dbReference>
<evidence type="ECO:0000259" key="4">
    <source>
        <dbReference type="Pfam" id="PF07804"/>
    </source>
</evidence>
<evidence type="ECO:0000313" key="5">
    <source>
        <dbReference type="EMBL" id="NMM94408.1"/>
    </source>
</evidence>